<gene>
    <name evidence="2" type="ORF">IQ276_17170</name>
</gene>
<proteinExistence type="predicted"/>
<comment type="caution">
    <text evidence="2">The sequence shown here is derived from an EMBL/GenBank/DDBJ whole genome shotgun (WGS) entry which is preliminary data.</text>
</comment>
<evidence type="ECO:0000259" key="1">
    <source>
        <dbReference type="Pfam" id="PF18480"/>
    </source>
</evidence>
<reference evidence="2" key="1">
    <citation type="submission" date="2020-10" db="EMBL/GenBank/DDBJ databases">
        <authorList>
            <person name="Castelo-Branco R."/>
            <person name="Eusebio N."/>
            <person name="Adriana R."/>
            <person name="Vieira A."/>
            <person name="Brugerolle De Fraissinette N."/>
            <person name="Rezende De Castro R."/>
            <person name="Schneider M.P."/>
            <person name="Vasconcelos V."/>
            <person name="Leao P.N."/>
        </authorList>
    </citation>
    <scope>NUCLEOTIDE SEQUENCE</scope>
    <source>
        <strain evidence="2">LEGE 12446</strain>
    </source>
</reference>
<keyword evidence="3" id="KW-1185">Reference proteome</keyword>
<dbReference type="RefSeq" id="WP_193918205.1">
    <property type="nucleotide sequence ID" value="NZ_JADEXS020000001.1"/>
</dbReference>
<dbReference type="Pfam" id="PF18480">
    <property type="entry name" value="DUF5615"/>
    <property type="match status" value="1"/>
</dbReference>
<organism evidence="2 3">
    <name type="scientific">Desmonostoc muscorum LEGE 12446</name>
    <dbReference type="NCBI Taxonomy" id="1828758"/>
    <lineage>
        <taxon>Bacteria</taxon>
        <taxon>Bacillati</taxon>
        <taxon>Cyanobacteriota</taxon>
        <taxon>Cyanophyceae</taxon>
        <taxon>Nostocales</taxon>
        <taxon>Nostocaceae</taxon>
        <taxon>Desmonostoc</taxon>
    </lineage>
</organism>
<name>A0A8J6ZUW9_DESMC</name>
<dbReference type="Proteomes" id="UP000622533">
    <property type="component" value="Unassembled WGS sequence"/>
</dbReference>
<evidence type="ECO:0000313" key="2">
    <source>
        <dbReference type="EMBL" id="MBE9024098.1"/>
    </source>
</evidence>
<evidence type="ECO:0000313" key="3">
    <source>
        <dbReference type="Proteomes" id="UP000622533"/>
    </source>
</evidence>
<dbReference type="InterPro" id="IPR041049">
    <property type="entry name" value="DUF5615"/>
</dbReference>
<sequence>MKLLLDQGLPLSAAALLRDAGIDTIHLGEIGMSEAEDAEIIQRAREERRVVATLDADFHTLLALDEATTPSVIRIRIERLRSQALANLLLTVIAECEEDLEQGAAVTVEPSRIRIRRLPLLPDV</sequence>
<dbReference type="AlphaFoldDB" id="A0A8J6ZUW9"/>
<accession>A0A8J6ZUW9</accession>
<feature type="domain" description="DUF5615" evidence="1">
    <location>
        <begin position="1"/>
        <end position="110"/>
    </location>
</feature>
<protein>
    <submittedName>
        <fullName evidence="2">DUF5615 family PIN-like protein</fullName>
    </submittedName>
</protein>
<dbReference type="EMBL" id="JADEXS010000227">
    <property type="protein sequence ID" value="MBE9024098.1"/>
    <property type="molecule type" value="Genomic_DNA"/>
</dbReference>